<dbReference type="GeneTree" id="ENSGT00940000155483"/>
<dbReference type="SUPFAM" id="SSF56112">
    <property type="entry name" value="Protein kinase-like (PK-like)"/>
    <property type="match status" value="1"/>
</dbReference>
<dbReference type="InterPro" id="IPR011009">
    <property type="entry name" value="Kinase-like_dom_sf"/>
</dbReference>
<dbReference type="InterPro" id="IPR017441">
    <property type="entry name" value="Protein_kinase_ATP_BS"/>
</dbReference>
<dbReference type="Gene3D" id="1.10.510.10">
    <property type="entry name" value="Transferase(Phosphotransferase) domain 1"/>
    <property type="match status" value="1"/>
</dbReference>
<dbReference type="GO" id="GO:0008349">
    <property type="term" value="F:MAP kinase kinase kinase kinase activity"/>
    <property type="evidence" value="ECO:0007669"/>
    <property type="project" value="TreeGrafter"/>
</dbReference>
<keyword evidence="4 7" id="KW-0547">Nucleotide-binding</keyword>
<dbReference type="GO" id="GO:0005524">
    <property type="term" value="F:ATP binding"/>
    <property type="evidence" value="ECO:0007669"/>
    <property type="project" value="UniProtKB-UniRule"/>
</dbReference>
<keyword evidence="6 7" id="KW-0067">ATP-binding</keyword>
<name>A0A3B4V9Q8_SERDU</name>
<feature type="domain" description="Protein kinase" evidence="8">
    <location>
        <begin position="22"/>
        <end position="156"/>
    </location>
</feature>
<keyword evidence="5" id="KW-0808">Transferase</keyword>
<keyword evidence="10" id="KW-1185">Reference proteome</keyword>
<dbReference type="GO" id="GO:0005737">
    <property type="term" value="C:cytoplasm"/>
    <property type="evidence" value="ECO:0007669"/>
    <property type="project" value="TreeGrafter"/>
</dbReference>
<reference evidence="9" key="2">
    <citation type="submission" date="2025-09" db="UniProtKB">
        <authorList>
            <consortium name="Ensembl"/>
        </authorList>
    </citation>
    <scope>IDENTIFICATION</scope>
</reference>
<keyword evidence="5" id="KW-0418">Kinase</keyword>
<dbReference type="SMART" id="SM00220">
    <property type="entry name" value="S_TKc"/>
    <property type="match status" value="1"/>
</dbReference>
<sequence>NYIFPLHSELVDLSRRNPQEDFELIQRIGSGTYGDVYKARNVNTGELAAIKVIKLEPGEDFAVVQQEIIMMKDCKHSNIVAYFGSYLRRDKLWISMEYCGGGSLQDIYHGNNMHSNTHTHTHILITGLYYLHNKGKMHRDIKVSLEKTVWNMHVIK</sequence>
<evidence type="ECO:0000259" key="8">
    <source>
        <dbReference type="PROSITE" id="PS50011"/>
    </source>
</evidence>
<evidence type="ECO:0000256" key="6">
    <source>
        <dbReference type="ARBA" id="ARBA00022840"/>
    </source>
</evidence>
<dbReference type="PROSITE" id="PS50011">
    <property type="entry name" value="PROTEIN_KINASE_DOM"/>
    <property type="match status" value="1"/>
</dbReference>
<evidence type="ECO:0000313" key="10">
    <source>
        <dbReference type="Proteomes" id="UP000261420"/>
    </source>
</evidence>
<evidence type="ECO:0000256" key="2">
    <source>
        <dbReference type="ARBA" id="ARBA00012513"/>
    </source>
</evidence>
<evidence type="ECO:0000256" key="3">
    <source>
        <dbReference type="ARBA" id="ARBA00022527"/>
    </source>
</evidence>
<protein>
    <recommendedName>
        <fullName evidence="2">non-specific serine/threonine protein kinase</fullName>
        <ecNumber evidence="2">2.7.11.1</ecNumber>
    </recommendedName>
</protein>
<evidence type="ECO:0000256" key="5">
    <source>
        <dbReference type="ARBA" id="ARBA00022777"/>
    </source>
</evidence>
<dbReference type="Proteomes" id="UP000261420">
    <property type="component" value="Unplaced"/>
</dbReference>
<dbReference type="InterPro" id="IPR050629">
    <property type="entry name" value="STE20/SPS1-PAK"/>
</dbReference>
<dbReference type="PANTHER" id="PTHR48012:SF17">
    <property type="entry name" value="MITOGEN-ACTIVATED PROTEIN KINASE KINASE KINASE KINASE 3"/>
    <property type="match status" value="1"/>
</dbReference>
<dbReference type="Pfam" id="PF00069">
    <property type="entry name" value="Pkinase"/>
    <property type="match status" value="1"/>
</dbReference>
<accession>A0A3B4V9Q8</accession>
<dbReference type="InterPro" id="IPR000719">
    <property type="entry name" value="Prot_kinase_dom"/>
</dbReference>
<comment type="similarity">
    <text evidence="1">Belongs to the protein kinase superfamily. STE Ser/Thr protein kinase family. STE20 subfamily.</text>
</comment>
<reference evidence="9" key="1">
    <citation type="submission" date="2025-08" db="UniProtKB">
        <authorList>
            <consortium name="Ensembl"/>
        </authorList>
    </citation>
    <scope>IDENTIFICATION</scope>
</reference>
<dbReference type="PROSITE" id="PS00107">
    <property type="entry name" value="PROTEIN_KINASE_ATP"/>
    <property type="match status" value="1"/>
</dbReference>
<dbReference type="EC" id="2.7.11.1" evidence="2"/>
<keyword evidence="3" id="KW-0723">Serine/threonine-protein kinase</keyword>
<dbReference type="Ensembl" id="ENSSDUT00000028036.1">
    <property type="protein sequence ID" value="ENSSDUP00000027553.1"/>
    <property type="gene ID" value="ENSSDUG00000019925.1"/>
</dbReference>
<proteinExistence type="inferred from homology"/>
<feature type="binding site" evidence="7">
    <location>
        <position position="51"/>
    </location>
    <ligand>
        <name>ATP</name>
        <dbReference type="ChEBI" id="CHEBI:30616"/>
    </ligand>
</feature>
<dbReference type="PANTHER" id="PTHR48012">
    <property type="entry name" value="STERILE20-LIKE KINASE, ISOFORM B-RELATED"/>
    <property type="match status" value="1"/>
</dbReference>
<evidence type="ECO:0000313" key="9">
    <source>
        <dbReference type="Ensembl" id="ENSSDUP00000027553.1"/>
    </source>
</evidence>
<evidence type="ECO:0000256" key="7">
    <source>
        <dbReference type="PROSITE-ProRule" id="PRU10141"/>
    </source>
</evidence>
<dbReference type="AlphaFoldDB" id="A0A3B4V9Q8"/>
<evidence type="ECO:0000256" key="1">
    <source>
        <dbReference type="ARBA" id="ARBA00008874"/>
    </source>
</evidence>
<evidence type="ECO:0000256" key="4">
    <source>
        <dbReference type="ARBA" id="ARBA00022741"/>
    </source>
</evidence>
<organism evidence="9 10">
    <name type="scientific">Seriola dumerili</name>
    <name type="common">Greater amberjack</name>
    <name type="synonym">Caranx dumerili</name>
    <dbReference type="NCBI Taxonomy" id="41447"/>
    <lineage>
        <taxon>Eukaryota</taxon>
        <taxon>Metazoa</taxon>
        <taxon>Chordata</taxon>
        <taxon>Craniata</taxon>
        <taxon>Vertebrata</taxon>
        <taxon>Euteleostomi</taxon>
        <taxon>Actinopterygii</taxon>
        <taxon>Neopterygii</taxon>
        <taxon>Teleostei</taxon>
        <taxon>Neoteleostei</taxon>
        <taxon>Acanthomorphata</taxon>
        <taxon>Carangaria</taxon>
        <taxon>Carangiformes</taxon>
        <taxon>Carangidae</taxon>
        <taxon>Seriola</taxon>
    </lineage>
</organism>